<organism evidence="5 6">
    <name type="scientific">Planosporangium mesophilum</name>
    <dbReference type="NCBI Taxonomy" id="689768"/>
    <lineage>
        <taxon>Bacteria</taxon>
        <taxon>Bacillati</taxon>
        <taxon>Actinomycetota</taxon>
        <taxon>Actinomycetes</taxon>
        <taxon>Micromonosporales</taxon>
        <taxon>Micromonosporaceae</taxon>
        <taxon>Planosporangium</taxon>
    </lineage>
</organism>
<dbReference type="CDD" id="cd06343">
    <property type="entry name" value="PBP1_ABC_ligand_binding-like"/>
    <property type="match status" value="1"/>
</dbReference>
<proteinExistence type="inferred from homology"/>
<keyword evidence="6" id="KW-1185">Reference proteome</keyword>
<feature type="domain" description="Leucine-binding protein" evidence="4">
    <location>
        <begin position="62"/>
        <end position="386"/>
    </location>
</feature>
<gene>
    <name evidence="5" type="ORF">Pme01_46590</name>
</gene>
<feature type="signal peptide" evidence="3">
    <location>
        <begin position="1"/>
        <end position="20"/>
    </location>
</feature>
<evidence type="ECO:0000256" key="1">
    <source>
        <dbReference type="ARBA" id="ARBA00010062"/>
    </source>
</evidence>
<dbReference type="PANTHER" id="PTHR47235">
    <property type="entry name" value="BLR6548 PROTEIN"/>
    <property type="match status" value="1"/>
</dbReference>
<dbReference type="SUPFAM" id="SSF53822">
    <property type="entry name" value="Periplasmic binding protein-like I"/>
    <property type="match status" value="1"/>
</dbReference>
<evidence type="ECO:0000313" key="6">
    <source>
        <dbReference type="Proteomes" id="UP000599074"/>
    </source>
</evidence>
<accession>A0A8J3TH46</accession>
<evidence type="ECO:0000256" key="2">
    <source>
        <dbReference type="ARBA" id="ARBA00022729"/>
    </source>
</evidence>
<evidence type="ECO:0000256" key="3">
    <source>
        <dbReference type="SAM" id="SignalP"/>
    </source>
</evidence>
<dbReference type="PROSITE" id="PS51257">
    <property type="entry name" value="PROKAR_LIPOPROTEIN"/>
    <property type="match status" value="1"/>
</dbReference>
<dbReference type="InterPro" id="IPR028081">
    <property type="entry name" value="Leu-bd"/>
</dbReference>
<sequence>MKIRPAAVATAGLLVLGLAACGNSKSQSTGGSTDSGSASGTFTVSTNGCPADATKELAAGETIKIGTSQPLSGPLASAGLGINGVRAYFERINRAGGINGHKLELVAKDDAFDAARAVSNAQAFTGPEKVFANLMQVGTPAIRATQPIYEAACVPQLWAIATSATLGHDPAGHRWTANVIPPAPVESKAIADYIAQTKPGASVVELVGPEDLAKDFHASFPKAAKDAGLKVLDPQTVPAGATSVETQVAAMVAAKPDAVFLETQPNYCPGFLTALARSGYKGIIAVNSSCNGAGQWISPVDPAGDGLVTPMFRKDPADPRYKDDPAMQEYLKDLEAIGASKNAPVGNVLDGYNHAVLLVQNLKDAAAMKGGLTRANLMTAAWNTKISRPLELEPNNATAGPDDPYLVESGEIVQYSAATKGWTTKSKFAFEGKTNQFK</sequence>
<dbReference type="PANTHER" id="PTHR47235:SF1">
    <property type="entry name" value="BLR6548 PROTEIN"/>
    <property type="match status" value="1"/>
</dbReference>
<comment type="similarity">
    <text evidence="1">Belongs to the leucine-binding protein family.</text>
</comment>
<evidence type="ECO:0000259" key="4">
    <source>
        <dbReference type="Pfam" id="PF13458"/>
    </source>
</evidence>
<dbReference type="Gene3D" id="3.40.50.2300">
    <property type="match status" value="2"/>
</dbReference>
<dbReference type="Proteomes" id="UP000599074">
    <property type="component" value="Unassembled WGS sequence"/>
</dbReference>
<keyword evidence="2 3" id="KW-0732">Signal</keyword>
<dbReference type="EMBL" id="BOON01000045">
    <property type="protein sequence ID" value="GII25062.1"/>
    <property type="molecule type" value="Genomic_DNA"/>
</dbReference>
<feature type="chain" id="PRO_5038972093" evidence="3">
    <location>
        <begin position="21"/>
        <end position="438"/>
    </location>
</feature>
<dbReference type="AlphaFoldDB" id="A0A8J3TH46"/>
<name>A0A8J3TH46_9ACTN</name>
<protein>
    <submittedName>
        <fullName evidence="5">ABC transporter substrate-binding protein</fullName>
    </submittedName>
</protein>
<dbReference type="InterPro" id="IPR028082">
    <property type="entry name" value="Peripla_BP_I"/>
</dbReference>
<comment type="caution">
    <text evidence="5">The sequence shown here is derived from an EMBL/GenBank/DDBJ whole genome shotgun (WGS) entry which is preliminary data.</text>
</comment>
<reference evidence="5" key="1">
    <citation type="submission" date="2021-01" db="EMBL/GenBank/DDBJ databases">
        <title>Whole genome shotgun sequence of Planosporangium mesophilum NBRC 109066.</title>
        <authorList>
            <person name="Komaki H."/>
            <person name="Tamura T."/>
        </authorList>
    </citation>
    <scope>NUCLEOTIDE SEQUENCE</scope>
    <source>
        <strain evidence="5">NBRC 109066</strain>
    </source>
</reference>
<dbReference type="RefSeq" id="WP_168117349.1">
    <property type="nucleotide sequence ID" value="NZ_BOON01000045.1"/>
</dbReference>
<evidence type="ECO:0000313" key="5">
    <source>
        <dbReference type="EMBL" id="GII25062.1"/>
    </source>
</evidence>
<dbReference type="Pfam" id="PF13458">
    <property type="entry name" value="Peripla_BP_6"/>
    <property type="match status" value="1"/>
</dbReference>